<keyword evidence="3" id="KW-1185">Reference proteome</keyword>
<protein>
    <submittedName>
        <fullName evidence="2">Uncharacterized protein</fullName>
    </submittedName>
</protein>
<reference evidence="2 3" key="1">
    <citation type="submission" date="2024-04" db="EMBL/GenBank/DDBJ databases">
        <authorList>
            <person name="Waldvogel A.-M."/>
            <person name="Schoenle A."/>
        </authorList>
    </citation>
    <scope>NUCLEOTIDE SEQUENCE [LARGE SCALE GENOMIC DNA]</scope>
</reference>
<dbReference type="Proteomes" id="UP001497482">
    <property type="component" value="Chromosome 6"/>
</dbReference>
<sequence length="77" mass="8902">MLTLMTHSLSFSTSVTRPNRQPQRDMYQRAGYRTTGVCPKPSRRRHEMPETKMLCCVVRSLLQSASLLITMTRTELD</sequence>
<name>A0AAV2M7K0_KNICA</name>
<proteinExistence type="predicted"/>
<evidence type="ECO:0000256" key="1">
    <source>
        <dbReference type="SAM" id="MobiDB-lite"/>
    </source>
</evidence>
<feature type="region of interest" description="Disordered" evidence="1">
    <location>
        <begin position="1"/>
        <end position="45"/>
    </location>
</feature>
<organism evidence="2 3">
    <name type="scientific">Knipowitschia caucasica</name>
    <name type="common">Caucasian dwarf goby</name>
    <name type="synonym">Pomatoschistus caucasicus</name>
    <dbReference type="NCBI Taxonomy" id="637954"/>
    <lineage>
        <taxon>Eukaryota</taxon>
        <taxon>Metazoa</taxon>
        <taxon>Chordata</taxon>
        <taxon>Craniata</taxon>
        <taxon>Vertebrata</taxon>
        <taxon>Euteleostomi</taxon>
        <taxon>Actinopterygii</taxon>
        <taxon>Neopterygii</taxon>
        <taxon>Teleostei</taxon>
        <taxon>Neoteleostei</taxon>
        <taxon>Acanthomorphata</taxon>
        <taxon>Gobiaria</taxon>
        <taxon>Gobiiformes</taxon>
        <taxon>Gobioidei</taxon>
        <taxon>Gobiidae</taxon>
        <taxon>Gobiinae</taxon>
        <taxon>Knipowitschia</taxon>
    </lineage>
</organism>
<evidence type="ECO:0000313" key="2">
    <source>
        <dbReference type="EMBL" id="CAL1609323.1"/>
    </source>
</evidence>
<evidence type="ECO:0000313" key="3">
    <source>
        <dbReference type="Proteomes" id="UP001497482"/>
    </source>
</evidence>
<feature type="compositionally biased region" description="Polar residues" evidence="1">
    <location>
        <begin position="1"/>
        <end position="21"/>
    </location>
</feature>
<gene>
    <name evidence="2" type="ORF">KC01_LOCUS36090</name>
</gene>
<dbReference type="AlphaFoldDB" id="A0AAV2M7K0"/>
<accession>A0AAV2M7K0</accession>
<dbReference type="EMBL" id="OZ035828">
    <property type="protein sequence ID" value="CAL1609323.1"/>
    <property type="molecule type" value="Genomic_DNA"/>
</dbReference>